<dbReference type="GO" id="GO:0016651">
    <property type="term" value="F:oxidoreductase activity, acting on NAD(P)H"/>
    <property type="evidence" value="ECO:0007669"/>
    <property type="project" value="TreeGrafter"/>
</dbReference>
<keyword evidence="1" id="KW-0521">NADP</keyword>
<protein>
    <submittedName>
        <fullName evidence="4">Alcohol dehydrogenase</fullName>
    </submittedName>
</protein>
<dbReference type="Gene3D" id="3.40.50.720">
    <property type="entry name" value="NAD(P)-binding Rossmann-like Domain"/>
    <property type="match status" value="1"/>
</dbReference>
<dbReference type="InterPro" id="IPR020843">
    <property type="entry name" value="ER"/>
</dbReference>
<dbReference type="EMBL" id="CP016809">
    <property type="protein sequence ID" value="ANY75017.1"/>
    <property type="molecule type" value="Genomic_DNA"/>
</dbReference>
<keyword evidence="2" id="KW-0560">Oxidoreductase</keyword>
<dbReference type="InterPro" id="IPR011032">
    <property type="entry name" value="GroES-like_sf"/>
</dbReference>
<dbReference type="Pfam" id="PF13602">
    <property type="entry name" value="ADH_zinc_N_2"/>
    <property type="match status" value="1"/>
</dbReference>
<evidence type="ECO:0000256" key="1">
    <source>
        <dbReference type="ARBA" id="ARBA00022857"/>
    </source>
</evidence>
<dbReference type="PANTHER" id="PTHR48106">
    <property type="entry name" value="QUINONE OXIDOREDUCTASE PIG3-RELATED"/>
    <property type="match status" value="1"/>
</dbReference>
<dbReference type="InterPro" id="IPR036291">
    <property type="entry name" value="NAD(P)-bd_dom_sf"/>
</dbReference>
<sequence>MKAAAFSSIGPPEVLRIIDFEDPQAGPGQVRVKVRSAGVQPADCAVRGTGWTPPSVTLKRPQIVGNEFAGTIDQVGEGVAGFSPGDAVLGWSLLACYAEYVVVSADQIVRKPESMSWEEAGVLSASGQTAHTALEQLRVGAGDTVLIHAAAGGVGTFAVQIALALGAKEVIGTASERNHDYLRSLGAVPVLYGPGLVDRVREIAHEGVDAALDAAGEEALRASVELVNDRSRIGTIASFEAVSELGVLAIRSQRSQSRLNALVRLYEQGMLRIHVSHVFPLSEAAKAHRLVETGHARGKTVLFID</sequence>
<dbReference type="CDD" id="cd05289">
    <property type="entry name" value="MDR_like_2"/>
    <property type="match status" value="1"/>
</dbReference>
<dbReference type="Gene3D" id="3.90.180.10">
    <property type="entry name" value="Medium-chain alcohol dehydrogenases, catalytic domain"/>
    <property type="match status" value="1"/>
</dbReference>
<dbReference type="KEGG" id="pib:BBD41_21970"/>
<evidence type="ECO:0000259" key="3">
    <source>
        <dbReference type="SMART" id="SM00829"/>
    </source>
</evidence>
<dbReference type="SUPFAM" id="SSF50129">
    <property type="entry name" value="GroES-like"/>
    <property type="match status" value="1"/>
</dbReference>
<gene>
    <name evidence="4" type="ORF">BBD41_21970</name>
</gene>
<dbReference type="Pfam" id="PF08240">
    <property type="entry name" value="ADH_N"/>
    <property type="match status" value="1"/>
</dbReference>
<dbReference type="RefSeq" id="WP_099478752.1">
    <property type="nucleotide sequence ID" value="NZ_CP016809.1"/>
</dbReference>
<evidence type="ECO:0000313" key="4">
    <source>
        <dbReference type="EMBL" id="ANY75017.1"/>
    </source>
</evidence>
<proteinExistence type="predicted"/>
<dbReference type="SUPFAM" id="SSF51735">
    <property type="entry name" value="NAD(P)-binding Rossmann-fold domains"/>
    <property type="match status" value="1"/>
</dbReference>
<dbReference type="SMART" id="SM00829">
    <property type="entry name" value="PKS_ER"/>
    <property type="match status" value="1"/>
</dbReference>
<dbReference type="AlphaFoldDB" id="A0A1B2E534"/>
<organism evidence="4">
    <name type="scientific">Paenibacillus ihbetae</name>
    <dbReference type="NCBI Taxonomy" id="1870820"/>
    <lineage>
        <taxon>Bacteria</taxon>
        <taxon>Bacillati</taxon>
        <taxon>Bacillota</taxon>
        <taxon>Bacilli</taxon>
        <taxon>Bacillales</taxon>
        <taxon>Paenibacillaceae</taxon>
        <taxon>Paenibacillus</taxon>
    </lineage>
</organism>
<evidence type="ECO:0000256" key="2">
    <source>
        <dbReference type="ARBA" id="ARBA00023002"/>
    </source>
</evidence>
<dbReference type="InterPro" id="IPR013154">
    <property type="entry name" value="ADH-like_N"/>
</dbReference>
<feature type="domain" description="Enoyl reductase (ER)" evidence="3">
    <location>
        <begin position="10"/>
        <end position="302"/>
    </location>
</feature>
<name>A0A1B2E534_9BACL</name>
<accession>A0A1B2E534</accession>
<dbReference type="GO" id="GO:0070402">
    <property type="term" value="F:NADPH binding"/>
    <property type="evidence" value="ECO:0007669"/>
    <property type="project" value="TreeGrafter"/>
</dbReference>
<reference evidence="4" key="1">
    <citation type="submission" date="2016-08" db="EMBL/GenBank/DDBJ databases">
        <title>Complete Genome Seqeunce of Paenibacillus sp. nov. IHBB 9852 from high altitute lake of Indian trans-Himalayas.</title>
        <authorList>
            <person name="Kiran S."/>
            <person name="Swarnkar M.K."/>
            <person name="Rana A."/>
            <person name="Tewari R."/>
            <person name="Gulati A."/>
        </authorList>
    </citation>
    <scope>NUCLEOTIDE SEQUENCE [LARGE SCALE GENOMIC DNA]</scope>
    <source>
        <strain evidence="4">IHBB 9852</strain>
    </source>
</reference>